<protein>
    <recommendedName>
        <fullName evidence="2">histidine kinase</fullName>
        <ecNumber evidence="2">2.7.13.3</ecNumber>
    </recommendedName>
</protein>
<dbReference type="SUPFAM" id="SSF55874">
    <property type="entry name" value="ATPase domain of HSP90 chaperone/DNA topoisomerase II/histidine kinase"/>
    <property type="match status" value="1"/>
</dbReference>
<evidence type="ECO:0000259" key="10">
    <source>
        <dbReference type="PROSITE" id="PS50109"/>
    </source>
</evidence>
<keyword evidence="12" id="KW-1185">Reference proteome</keyword>
<dbReference type="InterPro" id="IPR011712">
    <property type="entry name" value="Sig_transdc_His_kin_sub3_dim/P"/>
</dbReference>
<dbReference type="OrthoDB" id="9797605at2"/>
<proteinExistence type="predicted"/>
<evidence type="ECO:0000256" key="3">
    <source>
        <dbReference type="ARBA" id="ARBA00022679"/>
    </source>
</evidence>
<keyword evidence="9" id="KW-0472">Membrane</keyword>
<dbReference type="Proteomes" id="UP000054709">
    <property type="component" value="Unassembled WGS sequence"/>
</dbReference>
<dbReference type="Pfam" id="PF02518">
    <property type="entry name" value="HATPase_c"/>
    <property type="match status" value="1"/>
</dbReference>
<dbReference type="GO" id="GO:0016020">
    <property type="term" value="C:membrane"/>
    <property type="evidence" value="ECO:0007669"/>
    <property type="project" value="InterPro"/>
</dbReference>
<dbReference type="AlphaFoldDB" id="A0A0W1AUL3"/>
<keyword evidence="9" id="KW-0812">Transmembrane</keyword>
<evidence type="ECO:0000256" key="1">
    <source>
        <dbReference type="ARBA" id="ARBA00000085"/>
    </source>
</evidence>
<dbReference type="InterPro" id="IPR036890">
    <property type="entry name" value="HATPase_C_sf"/>
</dbReference>
<dbReference type="RefSeq" id="WP_060625210.1">
    <property type="nucleotide sequence ID" value="NZ_LCZJ02000032.1"/>
</dbReference>
<feature type="transmembrane region" description="Helical" evidence="9">
    <location>
        <begin position="107"/>
        <end position="125"/>
    </location>
</feature>
<evidence type="ECO:0000256" key="9">
    <source>
        <dbReference type="SAM" id="Phobius"/>
    </source>
</evidence>
<dbReference type="Pfam" id="PF23540">
    <property type="entry name" value="DesK_N"/>
    <property type="match status" value="1"/>
</dbReference>
<name>A0A0W1AUL3_9BACL</name>
<evidence type="ECO:0000256" key="6">
    <source>
        <dbReference type="ARBA" id="ARBA00022840"/>
    </source>
</evidence>
<evidence type="ECO:0000256" key="4">
    <source>
        <dbReference type="ARBA" id="ARBA00022741"/>
    </source>
</evidence>
<keyword evidence="3" id="KW-0808">Transferase</keyword>
<evidence type="ECO:0000256" key="5">
    <source>
        <dbReference type="ARBA" id="ARBA00022777"/>
    </source>
</evidence>
<evidence type="ECO:0000256" key="7">
    <source>
        <dbReference type="ARBA" id="ARBA00023012"/>
    </source>
</evidence>
<reference evidence="11 12" key="1">
    <citation type="journal article" date="2015" name="Int. Biodeterior. Biodegradation">
        <title>Physiological and genetic screening methods for the isolation of methyl tert-butyl ether-degrading bacteria for bioremediation purposes.</title>
        <authorList>
            <person name="Guisado I.M."/>
            <person name="Purswani J."/>
            <person name="Gonzalez Lopez J."/>
            <person name="Pozo C."/>
        </authorList>
    </citation>
    <scope>NUCLEOTIDE SEQUENCE [LARGE SCALE GENOMIC DNA]</scope>
    <source>
        <strain evidence="11 12">SH7</strain>
    </source>
</reference>
<dbReference type="GO" id="GO:0005524">
    <property type="term" value="F:ATP binding"/>
    <property type="evidence" value="ECO:0007669"/>
    <property type="project" value="UniProtKB-KW"/>
</dbReference>
<evidence type="ECO:0000256" key="2">
    <source>
        <dbReference type="ARBA" id="ARBA00012438"/>
    </source>
</evidence>
<keyword evidence="9" id="KW-1133">Transmembrane helix</keyword>
<dbReference type="InterPro" id="IPR003594">
    <property type="entry name" value="HATPase_dom"/>
</dbReference>
<dbReference type="InterPro" id="IPR056374">
    <property type="entry name" value="DesK/YvfT_N"/>
</dbReference>
<dbReference type="InterPro" id="IPR005467">
    <property type="entry name" value="His_kinase_dom"/>
</dbReference>
<feature type="transmembrane region" description="Helical" evidence="9">
    <location>
        <begin position="131"/>
        <end position="151"/>
    </location>
</feature>
<sequence length="384" mass="42973">MTERGQFQLFPRSQGFFPYVWAVYLILPILNLRGETGVKLILGGIMIAVFAISYRQLYWVRGGVFNVWLTTQMVIIVVLSLFYTPFNLYMGFFTVNFIAYYTENKGFKIAFTSFVVMVLSVLVLVGRELEWVSIMFLIPFIVIMLIMPFGVRSMHQHQKLEKELDQANEVIKELVKREERMRIARDLHDTLGHTLSLITLKSQLVEKLVTKNTERAQEEAREIQRTSRAALRQVRELVSEMRAISVAEELAETGEMLRTAEIALEVEGDISLEGVSDLTQNILSLCIKEAVTNIVKHSRADKCFIGVAKTAGEVRITVKDNGIGLQNGERCNGELSDGNGMKGMAERLSLIDGSLSLSSDEGPGTTLIVTIPLIVKEATGGESA</sequence>
<keyword evidence="5 11" id="KW-0418">Kinase</keyword>
<keyword evidence="7" id="KW-0902">Two-component regulatory system</keyword>
<feature type="coiled-coil region" evidence="8">
    <location>
        <begin position="157"/>
        <end position="184"/>
    </location>
</feature>
<evidence type="ECO:0000256" key="8">
    <source>
        <dbReference type="SAM" id="Coils"/>
    </source>
</evidence>
<keyword evidence="4" id="KW-0547">Nucleotide-binding</keyword>
<evidence type="ECO:0000313" key="11">
    <source>
        <dbReference type="EMBL" id="KTD85020.1"/>
    </source>
</evidence>
<keyword evidence="8" id="KW-0175">Coiled coil</keyword>
<accession>A0A0W1AUL3</accession>
<dbReference type="Pfam" id="PF07730">
    <property type="entry name" value="HisKA_3"/>
    <property type="match status" value="1"/>
</dbReference>
<dbReference type="GO" id="GO:0046983">
    <property type="term" value="F:protein dimerization activity"/>
    <property type="evidence" value="ECO:0007669"/>
    <property type="project" value="InterPro"/>
</dbReference>
<dbReference type="InterPro" id="IPR050482">
    <property type="entry name" value="Sensor_HK_TwoCompSys"/>
</dbReference>
<dbReference type="EC" id="2.7.13.3" evidence="2"/>
<dbReference type="Gene3D" id="1.20.5.1930">
    <property type="match status" value="1"/>
</dbReference>
<feature type="transmembrane region" description="Helical" evidence="9">
    <location>
        <begin position="16"/>
        <end position="33"/>
    </location>
</feature>
<dbReference type="EMBL" id="LCZJ02000032">
    <property type="protein sequence ID" value="KTD85020.1"/>
    <property type="molecule type" value="Genomic_DNA"/>
</dbReference>
<feature type="domain" description="Histidine kinase" evidence="10">
    <location>
        <begin position="186"/>
        <end position="375"/>
    </location>
</feature>
<dbReference type="PANTHER" id="PTHR24421">
    <property type="entry name" value="NITRATE/NITRITE SENSOR PROTEIN NARX-RELATED"/>
    <property type="match status" value="1"/>
</dbReference>
<dbReference type="GO" id="GO:0000155">
    <property type="term" value="F:phosphorelay sensor kinase activity"/>
    <property type="evidence" value="ECO:0007669"/>
    <property type="project" value="InterPro"/>
</dbReference>
<dbReference type="CDD" id="cd16917">
    <property type="entry name" value="HATPase_UhpB-NarQ-NarX-like"/>
    <property type="match status" value="1"/>
</dbReference>
<comment type="catalytic activity">
    <reaction evidence="1">
        <text>ATP + protein L-histidine = ADP + protein N-phospho-L-histidine.</text>
        <dbReference type="EC" id="2.7.13.3"/>
    </reaction>
</comment>
<dbReference type="PANTHER" id="PTHR24421:SF63">
    <property type="entry name" value="SENSOR HISTIDINE KINASE DESK"/>
    <property type="match status" value="1"/>
</dbReference>
<evidence type="ECO:0000313" key="12">
    <source>
        <dbReference type="Proteomes" id="UP000054709"/>
    </source>
</evidence>
<feature type="transmembrane region" description="Helical" evidence="9">
    <location>
        <begin position="65"/>
        <end position="86"/>
    </location>
</feature>
<comment type="caution">
    <text evidence="11">The sequence shown here is derived from an EMBL/GenBank/DDBJ whole genome shotgun (WGS) entry which is preliminary data.</text>
</comment>
<organism evidence="11 12">
    <name type="scientific">Paenibacillus etheri</name>
    <dbReference type="NCBI Taxonomy" id="1306852"/>
    <lineage>
        <taxon>Bacteria</taxon>
        <taxon>Bacillati</taxon>
        <taxon>Bacillota</taxon>
        <taxon>Bacilli</taxon>
        <taxon>Bacillales</taxon>
        <taxon>Paenibacillaceae</taxon>
        <taxon>Paenibacillus</taxon>
    </lineage>
</organism>
<feature type="transmembrane region" description="Helical" evidence="9">
    <location>
        <begin position="40"/>
        <end position="59"/>
    </location>
</feature>
<dbReference type="Gene3D" id="3.30.565.10">
    <property type="entry name" value="Histidine kinase-like ATPase, C-terminal domain"/>
    <property type="match status" value="1"/>
</dbReference>
<keyword evidence="6" id="KW-0067">ATP-binding</keyword>
<dbReference type="PROSITE" id="PS50109">
    <property type="entry name" value="HIS_KIN"/>
    <property type="match status" value="1"/>
</dbReference>
<gene>
    <name evidence="11" type="ORF">UQ64_00615</name>
</gene>